<keyword evidence="2" id="KW-1185">Reference proteome</keyword>
<accession>F8MI63</accession>
<protein>
    <submittedName>
        <fullName evidence="1">Uncharacterized protein</fullName>
    </submittedName>
</protein>
<reference evidence="2" key="1">
    <citation type="journal article" date="2011" name="Genetics">
        <title>Massive changes in genome architecture accompany the transition to self-fertility in the filamentous fungus Neurospora tetrasperma.</title>
        <authorList>
            <person name="Ellison C.E."/>
            <person name="Stajich J.E."/>
            <person name="Jacobson D.J."/>
            <person name="Natvig D.O."/>
            <person name="Lapidus A."/>
            <person name="Foster B."/>
            <person name="Aerts A."/>
            <person name="Riley R."/>
            <person name="Lindquist E.A."/>
            <person name="Grigoriev I.V."/>
            <person name="Taylor J.W."/>
        </authorList>
    </citation>
    <scope>NUCLEOTIDE SEQUENCE [LARGE SCALE GENOMIC DNA]</scope>
    <source>
        <strain evidence="2">FGSC 2508 / P0657</strain>
    </source>
</reference>
<dbReference type="GeneID" id="20823009"/>
<evidence type="ECO:0000313" key="2">
    <source>
        <dbReference type="Proteomes" id="UP000008065"/>
    </source>
</evidence>
<gene>
    <name evidence="1" type="ORF">NEUTE1DRAFT_116309</name>
</gene>
<proteinExistence type="predicted"/>
<organism evidence="1 2">
    <name type="scientific">Neurospora tetrasperma (strain FGSC 2508 / ATCC MYA-4615 / P0657)</name>
    <dbReference type="NCBI Taxonomy" id="510951"/>
    <lineage>
        <taxon>Eukaryota</taxon>
        <taxon>Fungi</taxon>
        <taxon>Dikarya</taxon>
        <taxon>Ascomycota</taxon>
        <taxon>Pezizomycotina</taxon>
        <taxon>Sordariomycetes</taxon>
        <taxon>Sordariomycetidae</taxon>
        <taxon>Sordariales</taxon>
        <taxon>Sordariaceae</taxon>
        <taxon>Neurospora</taxon>
    </lineage>
</organism>
<name>F8MI63_NEUT8</name>
<sequence>MGHGEGKGNNVDDNMILMPTVVVREVNDQYLVGYAGSHDLELGLGQDCCFWSRRRGEAQGEGRGGYPWESF</sequence>
<dbReference type="EMBL" id="GL891303">
    <property type="protein sequence ID" value="EGO58919.1"/>
    <property type="molecule type" value="Genomic_DNA"/>
</dbReference>
<dbReference type="Proteomes" id="UP000008065">
    <property type="component" value="Unassembled WGS sequence"/>
</dbReference>
<evidence type="ECO:0000313" key="1">
    <source>
        <dbReference type="EMBL" id="EGO58919.1"/>
    </source>
</evidence>
<dbReference type="RefSeq" id="XP_009849214.1">
    <property type="nucleotide sequence ID" value="XM_009850912.1"/>
</dbReference>
<dbReference type="KEGG" id="nte:NEUTE1DRAFT116309"/>
<dbReference type="VEuPathDB" id="FungiDB:NEUTE1DRAFT_116309"/>
<dbReference type="AlphaFoldDB" id="F8MI63"/>
<dbReference type="HOGENOM" id="CLU_2904733_0_0_1"/>